<dbReference type="InterPro" id="IPR036514">
    <property type="entry name" value="SGNH_hydro_sf"/>
</dbReference>
<protein>
    <recommendedName>
        <fullName evidence="3">Sialate O-acetylesterase domain-containing protein</fullName>
    </recommendedName>
</protein>
<sequence>MLHNPGYLAYKAAGFPSQSLKATTKRAQGAMMLYGTTGANECYTYVKTDSWNYPDAGWCQMSVWYQKFKKNKSGGNENWVLGGGGYGNADANQGIHHFCDNGYWKTRVRYGATTPGVPDIIDIASGTEENLISPRFVWLFTQRVGSLIRFYKCYQDSQPVFIGQATFTNARAITPNTSNIYVGRRAADDFGSASGGIVNISKFGRYLTLAEMAAIAAGADPINDLALPTDICTDFNTAASTIPDRSGNGNTATKVGNPVLWGGPVWPGASPVWIDGAFDAHWPMVYQVTGNSAQKTLRGGYTGNPGKIELRLIDNSGAEIIGWQEAGLNRTLQRWETPVNFPKGGFYIVDVMVDEDPALFDRSRQPQNAGRNVAYGGQSNGQLQFSTGAPAGTPDPFRIAAYSQESAYKDANGWVDIVNRTDIMPGALTFARYFVEQTGTPVAVLDGATGGTSLIAEVGLPKWTDFTGSTYLKFYNAVKAVDKIGNIFWYQAAADADNPDITYPMLVNALDDVLDKMVQDAGLTRADVQVGISINNNRAIAESYQGSYWMIRRYNYYAAETLQNCFHLGAMYDRPLKPGDNFHFNPAEYQDFGLRACAALLHQLDPVTYPLSMKGAQATAATAEANSSAIDITWNMNGNGTALQGLTADTGITGFQAFAADGTTPVTISSAAITSSTITRLTMAATVQAGTILHYKYSGTQDDISNLLKANVSIVGGEIIPAFFTAEPLPLSVYWNPSVLGADLELWFDAMTTSSLTLSGSAVTQWNDRSGNARNLTQGTGTARPAYNATGLNSLPALTFDGGDQLSNTSPGALLRNVSGTTMGGVLQSSVTTTQRYLRINGGGGSGRAGLVLKEGIAINGTGDFAIGGRRLDGDSYAGIRGGTLATNTPLVHVGSMDYAATAARQWVNGTAQGENLTFQTSGNSSDTDATAVHIGSNGSSDFLTGAIGELVVTKRPLTTGERQKLEGYLAHRWGLAGNLPAGHPHKASRPTV</sequence>
<name>A0A9Q6EHD8_NOSLI</name>
<dbReference type="EMBL" id="LAHD01000173">
    <property type="protein sequence ID" value="PHJ94042.1"/>
    <property type="molecule type" value="Genomic_DNA"/>
</dbReference>
<accession>A0A9Q6EHD8</accession>
<dbReference type="Proteomes" id="UP000222310">
    <property type="component" value="Unassembled WGS sequence"/>
</dbReference>
<dbReference type="GeneID" id="57099083"/>
<dbReference type="Gene3D" id="3.40.50.1110">
    <property type="entry name" value="SGNH hydrolase"/>
    <property type="match status" value="1"/>
</dbReference>
<proteinExistence type="predicted"/>
<dbReference type="RefSeq" id="WP_143861976.1">
    <property type="nucleotide sequence ID" value="NZ_LAHD01000173.1"/>
</dbReference>
<dbReference type="SUPFAM" id="SSF49899">
    <property type="entry name" value="Concanavalin A-like lectins/glucanases"/>
    <property type="match status" value="1"/>
</dbReference>
<reference evidence="1 2" key="1">
    <citation type="submission" date="2015-02" db="EMBL/GenBank/DDBJ databases">
        <title>Nostoc linckia genome annotation.</title>
        <authorList>
            <person name="Zhou Z."/>
        </authorList>
    </citation>
    <scope>NUCLEOTIDE SEQUENCE [LARGE SCALE GENOMIC DNA]</scope>
    <source>
        <strain evidence="2">z8</strain>
    </source>
</reference>
<dbReference type="InterPro" id="IPR013320">
    <property type="entry name" value="ConA-like_dom_sf"/>
</dbReference>
<evidence type="ECO:0000313" key="1">
    <source>
        <dbReference type="EMBL" id="PHJ94042.1"/>
    </source>
</evidence>
<evidence type="ECO:0000313" key="2">
    <source>
        <dbReference type="Proteomes" id="UP000222310"/>
    </source>
</evidence>
<organism evidence="1 2">
    <name type="scientific">Nostoc linckia z8</name>
    <dbReference type="NCBI Taxonomy" id="1628746"/>
    <lineage>
        <taxon>Bacteria</taxon>
        <taxon>Bacillati</taxon>
        <taxon>Cyanobacteriota</taxon>
        <taxon>Cyanophyceae</taxon>
        <taxon>Nostocales</taxon>
        <taxon>Nostocaceae</taxon>
        <taxon>Nostoc</taxon>
    </lineage>
</organism>
<gene>
    <name evidence="1" type="ORF">VF08_34500</name>
</gene>
<evidence type="ECO:0008006" key="3">
    <source>
        <dbReference type="Google" id="ProtNLM"/>
    </source>
</evidence>
<comment type="caution">
    <text evidence="1">The sequence shown here is derived from an EMBL/GenBank/DDBJ whole genome shotgun (WGS) entry which is preliminary data.</text>
</comment>
<dbReference type="AlphaFoldDB" id="A0A9Q6EHD8"/>
<dbReference type="SUPFAM" id="SSF52266">
    <property type="entry name" value="SGNH hydrolase"/>
    <property type="match status" value="1"/>
</dbReference>